<keyword evidence="4" id="KW-0255">Endonuclease</keyword>
<reference evidence="9 10" key="1">
    <citation type="journal article" date="2019" name="Sci. Rep.">
        <title>Comparative genomics of chytrid fungi reveal insights into the obligate biotrophic and pathogenic lifestyle of Synchytrium endobioticum.</title>
        <authorList>
            <person name="van de Vossenberg B.T.L.H."/>
            <person name="Warris S."/>
            <person name="Nguyen H.D.T."/>
            <person name="van Gent-Pelzer M.P.E."/>
            <person name="Joly D.L."/>
            <person name="van de Geest H.C."/>
            <person name="Bonants P.J.M."/>
            <person name="Smith D.S."/>
            <person name="Levesque C.A."/>
            <person name="van der Lee T.A.J."/>
        </authorList>
    </citation>
    <scope>NUCLEOTIDE SEQUENCE [LARGE SCALE GENOMIC DNA]</scope>
    <source>
        <strain evidence="9 10">CBS 675.73</strain>
    </source>
</reference>
<keyword evidence="8" id="KW-0812">Transmembrane</keyword>
<keyword evidence="2" id="KW-0540">Nuclease</keyword>
<evidence type="ECO:0000256" key="1">
    <source>
        <dbReference type="ARBA" id="ARBA00009547"/>
    </source>
</evidence>
<evidence type="ECO:0000256" key="8">
    <source>
        <dbReference type="SAM" id="Phobius"/>
    </source>
</evidence>
<keyword evidence="6" id="KW-1015">Disulfide bond</keyword>
<feature type="transmembrane region" description="Helical" evidence="8">
    <location>
        <begin position="262"/>
        <end position="286"/>
    </location>
</feature>
<dbReference type="Pfam" id="PF02265">
    <property type="entry name" value="S1-P1_nuclease"/>
    <property type="match status" value="1"/>
</dbReference>
<keyword evidence="3" id="KW-0479">Metal-binding</keyword>
<evidence type="ECO:0000256" key="3">
    <source>
        <dbReference type="ARBA" id="ARBA00022723"/>
    </source>
</evidence>
<dbReference type="AlphaFoldDB" id="A0A507D6E1"/>
<dbReference type="GO" id="GO:0046872">
    <property type="term" value="F:metal ion binding"/>
    <property type="evidence" value="ECO:0007669"/>
    <property type="project" value="UniProtKB-KW"/>
</dbReference>
<dbReference type="GO" id="GO:0004519">
    <property type="term" value="F:endonuclease activity"/>
    <property type="evidence" value="ECO:0007669"/>
    <property type="project" value="UniProtKB-KW"/>
</dbReference>
<dbReference type="InterPro" id="IPR044926">
    <property type="entry name" value="RGS_subdomain_2"/>
</dbReference>
<evidence type="ECO:0000256" key="5">
    <source>
        <dbReference type="ARBA" id="ARBA00022801"/>
    </source>
</evidence>
<organism evidence="9 10">
    <name type="scientific">Chytriomyces confervae</name>
    <dbReference type="NCBI Taxonomy" id="246404"/>
    <lineage>
        <taxon>Eukaryota</taxon>
        <taxon>Fungi</taxon>
        <taxon>Fungi incertae sedis</taxon>
        <taxon>Chytridiomycota</taxon>
        <taxon>Chytridiomycota incertae sedis</taxon>
        <taxon>Chytridiomycetes</taxon>
        <taxon>Chytridiales</taxon>
        <taxon>Chytriomycetaceae</taxon>
        <taxon>Chytriomyces</taxon>
    </lineage>
</organism>
<dbReference type="SUPFAM" id="SSF48537">
    <property type="entry name" value="Phospholipase C/P1 nuclease"/>
    <property type="match status" value="1"/>
</dbReference>
<keyword evidence="7" id="KW-0325">Glycoprotein</keyword>
<keyword evidence="8" id="KW-1133">Transmembrane helix</keyword>
<dbReference type="InterPro" id="IPR036305">
    <property type="entry name" value="RGS_sf"/>
</dbReference>
<dbReference type="GO" id="GO:0006308">
    <property type="term" value="P:DNA catabolic process"/>
    <property type="evidence" value="ECO:0007669"/>
    <property type="project" value="InterPro"/>
</dbReference>
<feature type="transmembrane region" description="Helical" evidence="8">
    <location>
        <begin position="292"/>
        <end position="314"/>
    </location>
</feature>
<evidence type="ECO:0000256" key="7">
    <source>
        <dbReference type="ARBA" id="ARBA00023180"/>
    </source>
</evidence>
<feature type="transmembrane region" description="Helical" evidence="8">
    <location>
        <begin position="6"/>
        <end position="28"/>
    </location>
</feature>
<evidence type="ECO:0000256" key="2">
    <source>
        <dbReference type="ARBA" id="ARBA00022722"/>
    </source>
</evidence>
<dbReference type="Gene3D" id="1.10.167.10">
    <property type="entry name" value="Regulator of G-protein Signalling 4, domain 2"/>
    <property type="match status" value="1"/>
</dbReference>
<evidence type="ECO:0000256" key="4">
    <source>
        <dbReference type="ARBA" id="ARBA00022759"/>
    </source>
</evidence>
<keyword evidence="10" id="KW-1185">Reference proteome</keyword>
<dbReference type="PANTHER" id="PTHR33146:SF26">
    <property type="entry name" value="ENDONUCLEASE 4"/>
    <property type="match status" value="1"/>
</dbReference>
<comment type="caution">
    <text evidence="9">The sequence shown here is derived from an EMBL/GenBank/DDBJ whole genome shotgun (WGS) entry which is preliminary data.</text>
</comment>
<keyword evidence="8" id="KW-0472">Membrane</keyword>
<dbReference type="CDD" id="cd11010">
    <property type="entry name" value="S1-P1_nuclease"/>
    <property type="match status" value="1"/>
</dbReference>
<dbReference type="OrthoDB" id="2168602at2759"/>
<evidence type="ECO:0000256" key="6">
    <source>
        <dbReference type="ARBA" id="ARBA00023157"/>
    </source>
</evidence>
<feature type="transmembrane region" description="Helical" evidence="8">
    <location>
        <begin position="227"/>
        <end position="250"/>
    </location>
</feature>
<keyword evidence="5" id="KW-0378">Hydrolase</keyword>
<feature type="transmembrane region" description="Helical" evidence="8">
    <location>
        <begin position="184"/>
        <end position="207"/>
    </location>
</feature>
<sequence length="1025" mass="111890">MDTANHAIAAIETVWLVVCLVTTALFALRWREPVLRPRAFLETYLQAISGLAALVSGGGYSYVVAVPCAIRFWIFNISITIWCTSLLLRFIKSFVLKRKQIHALFHPEVHPFPENTDEFGSPIKTPPNPNNVMRDASKQTLHQPTPLSAQASAEEVSPASSKRNKLCLHVMTDEWVLDGSLLRYLWIPALAVYTCLGLYLALMQFFADELGYLVFAVDGCFSSFSAHAFSTCYGVFTFVVGGNLMIWISYHTSDQDYVLAELILTYFVGQLLGILFIFLLVLGAFGVAHQPWWWFLASLLIFSHIASIICPMILSCCEHRAASILALDMNYVSFENALQNRFLKSNLKQFADRELCGFYFNFLDALQEIKDECKAHQQDLKPGVVHRVHKSRSALDSRKSGQSNTTMVATIRSDNSAVQAIPAIVVPRAVSVPEPCFLQIDQSTQMDSVSSQALQASTSVTLTRNADPERLRMHSRVSSGEILSPMPTLHRCFPGSTTQTLNLPQQESRTLFSISGLQVSRDAMQRVSVATLFAANSAHTKSSSTRKLGSSKTAFENHHVPLQVLHRYELVYKTYCSSGAPCELNLPYRIRTDLKEVADAVAWRVGSFDEAKANVVDLMDLNQGQLQLQQQQLQPTTTMLAIALLVAATASVEVSAWGSLGHSTTGEIAQRHLSPNAKAMVSAMLMPEFMKSLGGKTPNWADNWRTAHPETAPWHFINYKYEDGTDNPQTCGYIPAPTSCTGTGCVLTAITNQTAVLLNNKCSISNESTLAVQYLTHFLGDITQPLHNCFRDLGGNKAELMYKNKKSNFHSIHDTAIPEQYAAEVGINATDYSSLATHIISKYGDLKANATSSRFIDLHTLRDGFLSAAVEMSTEGNLYLCEKSLFWTLYDANPKQDFSGAYYQATKDVLNAQIAKAGFRIAAWFNMIADECAPSTSTSTSTTASTATADSTVATASSTSADASASSAASAGASASAATTIPVVYSAPAPASATKAVSTSKNLYVSSASSVVVSSIAAFIVAFVL</sequence>
<protein>
    <submittedName>
        <fullName evidence="9">Uncharacterized protein</fullName>
    </submittedName>
</protein>
<gene>
    <name evidence="9" type="ORF">CcCBS67573_g10287</name>
</gene>
<dbReference type="SUPFAM" id="SSF48097">
    <property type="entry name" value="Regulator of G-protein signaling, RGS"/>
    <property type="match status" value="1"/>
</dbReference>
<comment type="similarity">
    <text evidence="1">Belongs to the nuclease type I family.</text>
</comment>
<feature type="transmembrane region" description="Helical" evidence="8">
    <location>
        <begin position="40"/>
        <end position="63"/>
    </location>
</feature>
<dbReference type="GO" id="GO:0016788">
    <property type="term" value="F:hydrolase activity, acting on ester bonds"/>
    <property type="evidence" value="ECO:0007669"/>
    <property type="project" value="InterPro"/>
</dbReference>
<evidence type="ECO:0000313" key="9">
    <source>
        <dbReference type="EMBL" id="TPX46941.1"/>
    </source>
</evidence>
<feature type="transmembrane region" description="Helical" evidence="8">
    <location>
        <begin position="69"/>
        <end position="91"/>
    </location>
</feature>
<evidence type="ECO:0000313" key="10">
    <source>
        <dbReference type="Proteomes" id="UP000320333"/>
    </source>
</evidence>
<dbReference type="InterPro" id="IPR003154">
    <property type="entry name" value="S1/P1nuclease"/>
</dbReference>
<name>A0A507D6E1_9FUNG</name>
<dbReference type="STRING" id="246404.A0A507D6E1"/>
<proteinExistence type="inferred from homology"/>
<dbReference type="GO" id="GO:0003676">
    <property type="term" value="F:nucleic acid binding"/>
    <property type="evidence" value="ECO:0007669"/>
    <property type="project" value="InterPro"/>
</dbReference>
<accession>A0A507D6E1</accession>
<dbReference type="Proteomes" id="UP000320333">
    <property type="component" value="Unassembled WGS sequence"/>
</dbReference>
<dbReference type="Gene3D" id="1.10.575.10">
    <property type="entry name" value="P1 Nuclease"/>
    <property type="match status" value="1"/>
</dbReference>
<dbReference type="InterPro" id="IPR008947">
    <property type="entry name" value="PLipase_C/P1_nuclease_dom_sf"/>
</dbReference>
<dbReference type="PANTHER" id="PTHR33146">
    <property type="entry name" value="ENDONUCLEASE 4"/>
    <property type="match status" value="1"/>
</dbReference>
<dbReference type="EMBL" id="QEAP01001336">
    <property type="protein sequence ID" value="TPX46941.1"/>
    <property type="molecule type" value="Genomic_DNA"/>
</dbReference>